<reference evidence="2" key="2">
    <citation type="submission" date="2020-07" db="EMBL/GenBank/DDBJ databases">
        <authorList>
            <person name="Vera ALvarez R."/>
            <person name="Arias-Moreno D.M."/>
            <person name="Jimenez-Jacinto V."/>
            <person name="Jimenez-Bremont J.F."/>
            <person name="Swaminathan K."/>
            <person name="Moose S.P."/>
            <person name="Guerrero-Gonzalez M.L."/>
            <person name="Marino-Ramirez L."/>
            <person name="Landsman D."/>
            <person name="Rodriguez-Kessler M."/>
            <person name="Delgado-Sanchez P."/>
        </authorList>
    </citation>
    <scope>NUCLEOTIDE SEQUENCE</scope>
    <source>
        <tissue evidence="2">Cladode</tissue>
    </source>
</reference>
<name>A0A7C9AJI9_OPUST</name>
<dbReference type="InterPro" id="IPR050354">
    <property type="entry name" value="F-box/kelch-repeat_ARATH"/>
</dbReference>
<dbReference type="PANTHER" id="PTHR24414">
    <property type="entry name" value="F-BOX/KELCH-REPEAT PROTEIN SKIP4"/>
    <property type="match status" value="1"/>
</dbReference>
<proteinExistence type="predicted"/>
<organism evidence="2">
    <name type="scientific">Opuntia streptacantha</name>
    <name type="common">Prickly pear cactus</name>
    <name type="synonym">Opuntia cardona</name>
    <dbReference type="NCBI Taxonomy" id="393608"/>
    <lineage>
        <taxon>Eukaryota</taxon>
        <taxon>Viridiplantae</taxon>
        <taxon>Streptophyta</taxon>
        <taxon>Embryophyta</taxon>
        <taxon>Tracheophyta</taxon>
        <taxon>Spermatophyta</taxon>
        <taxon>Magnoliopsida</taxon>
        <taxon>eudicotyledons</taxon>
        <taxon>Gunneridae</taxon>
        <taxon>Pentapetalae</taxon>
        <taxon>Caryophyllales</taxon>
        <taxon>Cactineae</taxon>
        <taxon>Cactaceae</taxon>
        <taxon>Opuntioideae</taxon>
        <taxon>Opuntia</taxon>
    </lineage>
</organism>
<dbReference type="InterPro" id="IPR001810">
    <property type="entry name" value="F-box_dom"/>
</dbReference>
<dbReference type="AlphaFoldDB" id="A0A7C9AJI9"/>
<feature type="domain" description="F-box" evidence="1">
    <location>
        <begin position="22"/>
        <end position="55"/>
    </location>
</feature>
<protein>
    <recommendedName>
        <fullName evidence="1">F-box domain-containing protein</fullName>
    </recommendedName>
</protein>
<dbReference type="Gene3D" id="2.120.10.80">
    <property type="entry name" value="Kelch-type beta propeller"/>
    <property type="match status" value="1"/>
</dbReference>
<dbReference type="GO" id="GO:0005829">
    <property type="term" value="C:cytosol"/>
    <property type="evidence" value="ECO:0007669"/>
    <property type="project" value="TreeGrafter"/>
</dbReference>
<dbReference type="InterPro" id="IPR015915">
    <property type="entry name" value="Kelch-typ_b-propeller"/>
</dbReference>
<dbReference type="EMBL" id="GISG01246110">
    <property type="protein sequence ID" value="MBA4670098.1"/>
    <property type="molecule type" value="Transcribed_RNA"/>
</dbReference>
<sequence length="379" mass="42230">MEAIDGQDAKVQGEEGSPIHGDLLEVVLARVPLIDLACASRVSKSWERAVLSSLLHLSKVRPWLVIHTQCRRSLQKKTTTAYDPRSDAWIEISQPQPTTTGFISVLQSSSSGLLYELSSDKLSFSVDPLHLTWHHVSPPRAWRVDPIAALVGSHVVVAGGASGFYADPLSVEMYDMEISHWSTCQPMPDMLKHSTASTWLSVASNQELMYVMEKASGMLFSFSPKTRAWAGPYAVRPDPSVFFLAVGFAGDDLILAGVTGHSENVETLKIWKIMPESMEFDEIGEIPTELLEKLKGEDSELTSISLMTAKDFIYICNSSNPEEIIFYEFVDEGWRWGSVKNVVLNDERRIGERMVMSCGEVGVDDLQIAMRFRNLKPFL</sequence>
<dbReference type="SUPFAM" id="SSF81383">
    <property type="entry name" value="F-box domain"/>
    <property type="match status" value="1"/>
</dbReference>
<dbReference type="InterPro" id="IPR036047">
    <property type="entry name" value="F-box-like_dom_sf"/>
</dbReference>
<dbReference type="PANTHER" id="PTHR24414:SF44">
    <property type="entry name" value="F-BOX DOMAIN-CONTAINING PROTEIN"/>
    <property type="match status" value="1"/>
</dbReference>
<dbReference type="SUPFAM" id="SSF117281">
    <property type="entry name" value="Kelch motif"/>
    <property type="match status" value="1"/>
</dbReference>
<reference evidence="2" key="1">
    <citation type="journal article" date="2013" name="J. Plant Res.">
        <title>Effect of fungi and light on seed germination of three Opuntia species from semiarid lands of central Mexico.</title>
        <authorList>
            <person name="Delgado-Sanchez P."/>
            <person name="Jimenez-Bremont J.F."/>
            <person name="Guerrero-Gonzalez Mde L."/>
            <person name="Flores J."/>
        </authorList>
    </citation>
    <scope>NUCLEOTIDE SEQUENCE</scope>
    <source>
        <tissue evidence="2">Cladode</tissue>
    </source>
</reference>
<accession>A0A7C9AJI9</accession>
<dbReference type="Pfam" id="PF00646">
    <property type="entry name" value="F-box"/>
    <property type="match status" value="1"/>
</dbReference>
<dbReference type="GO" id="GO:0043161">
    <property type="term" value="P:proteasome-mediated ubiquitin-dependent protein catabolic process"/>
    <property type="evidence" value="ECO:0007669"/>
    <property type="project" value="TreeGrafter"/>
</dbReference>
<dbReference type="GO" id="GO:0005634">
    <property type="term" value="C:nucleus"/>
    <property type="evidence" value="ECO:0007669"/>
    <property type="project" value="TreeGrafter"/>
</dbReference>
<evidence type="ECO:0000313" key="2">
    <source>
        <dbReference type="EMBL" id="MBA4670098.1"/>
    </source>
</evidence>
<evidence type="ECO:0000259" key="1">
    <source>
        <dbReference type="Pfam" id="PF00646"/>
    </source>
</evidence>